<gene>
    <name evidence="1" type="ORF">ARTHRO_60669</name>
</gene>
<evidence type="ECO:0000313" key="2">
    <source>
        <dbReference type="Proteomes" id="UP000032946"/>
    </source>
</evidence>
<keyword evidence="2" id="KW-1185">Reference proteome</keyword>
<accession>A0A9P1P1K4</accession>
<dbReference type="AlphaFoldDB" id="A0A9P1P1K4"/>
<dbReference type="Proteomes" id="UP000032946">
    <property type="component" value="Chromosome"/>
</dbReference>
<reference evidence="1 2" key="1">
    <citation type="submission" date="2014-02" db="EMBL/GenBank/DDBJ databases">
        <authorList>
            <person name="Genoscope - CEA"/>
        </authorList>
    </citation>
    <scope>NUCLEOTIDE SEQUENCE [LARGE SCALE GENOMIC DNA]</scope>
    <source>
        <strain evidence="1 2">PCC 8005</strain>
    </source>
</reference>
<sequence>MSSFLDALKAAPKSSQAKLNTFLLSFQPQGKAIAIFLEGRDDPSFIRVNVQRFAEQKGLSDDPHSLL</sequence>
<proteinExistence type="predicted"/>
<dbReference type="RefSeq" id="WP_008055805.1">
    <property type="nucleotide sequence ID" value="NZ_FO818640.1"/>
</dbReference>
<evidence type="ECO:0000313" key="1">
    <source>
        <dbReference type="EMBL" id="CDM98068.1"/>
    </source>
</evidence>
<name>A0A9P1P1K4_9CYAN</name>
<protein>
    <submittedName>
        <fullName evidence="1">Uncharacterized protein</fullName>
    </submittedName>
</protein>
<dbReference type="EMBL" id="FO818640">
    <property type="protein sequence ID" value="CDM98068.1"/>
    <property type="molecule type" value="Genomic_DNA"/>
</dbReference>
<organism evidence="1 2">
    <name type="scientific">Limnospira indica PCC 8005</name>
    <dbReference type="NCBI Taxonomy" id="376219"/>
    <lineage>
        <taxon>Bacteria</taxon>
        <taxon>Bacillati</taxon>
        <taxon>Cyanobacteriota</taxon>
        <taxon>Cyanophyceae</taxon>
        <taxon>Oscillatoriophycideae</taxon>
        <taxon>Oscillatoriales</taxon>
        <taxon>Sirenicapillariaceae</taxon>
        <taxon>Limnospira</taxon>
    </lineage>
</organism>